<organism evidence="1 2">
    <name type="scientific">Diceros bicornis minor</name>
    <name type="common">South-central black rhinoceros</name>
    <dbReference type="NCBI Taxonomy" id="77932"/>
    <lineage>
        <taxon>Eukaryota</taxon>
        <taxon>Metazoa</taxon>
        <taxon>Chordata</taxon>
        <taxon>Craniata</taxon>
        <taxon>Vertebrata</taxon>
        <taxon>Euteleostomi</taxon>
        <taxon>Mammalia</taxon>
        <taxon>Eutheria</taxon>
        <taxon>Laurasiatheria</taxon>
        <taxon>Perissodactyla</taxon>
        <taxon>Rhinocerotidae</taxon>
        <taxon>Diceros</taxon>
    </lineage>
</organism>
<evidence type="ECO:0000313" key="1">
    <source>
        <dbReference type="EMBL" id="KAF5928355.1"/>
    </source>
</evidence>
<keyword evidence="2" id="KW-1185">Reference proteome</keyword>
<accession>A0A7J7FJW7</accession>
<gene>
    <name evidence="1" type="ORF">HPG69_014960</name>
</gene>
<dbReference type="AlphaFoldDB" id="A0A7J7FJW7"/>
<comment type="caution">
    <text evidence="1">The sequence shown here is derived from an EMBL/GenBank/DDBJ whole genome shotgun (WGS) entry which is preliminary data.</text>
</comment>
<reference evidence="1 2" key="1">
    <citation type="journal article" date="2020" name="Mol. Biol. Evol.">
        <title>Interspecific Gene Flow and the Evolution of Specialization in Black and White Rhinoceros.</title>
        <authorList>
            <person name="Moodley Y."/>
            <person name="Westbury M.V."/>
            <person name="Russo I.M."/>
            <person name="Gopalakrishnan S."/>
            <person name="Rakotoarivelo A."/>
            <person name="Olsen R.A."/>
            <person name="Prost S."/>
            <person name="Tunstall T."/>
            <person name="Ryder O.A."/>
            <person name="Dalen L."/>
            <person name="Bruford M.W."/>
        </authorList>
    </citation>
    <scope>NUCLEOTIDE SEQUENCE [LARGE SCALE GENOMIC DNA]</scope>
    <source>
        <strain evidence="1">SBR-YM</strain>
        <tissue evidence="1">Skin</tissue>
    </source>
</reference>
<sequence>MEKETEKLRGQMLDRLETVILDVTKAESTTAATQWVKEYVGDRVGELCLRILMCSAGSSFLVKSVFLPVWFLQMAPLATSLVGSSFDAPVSCPVMVHSLFIEAFHELCAQAWNQEPERTSLPAAGWLQ</sequence>
<proteinExistence type="predicted"/>
<dbReference type="EMBL" id="JACDTQ010000370">
    <property type="protein sequence ID" value="KAF5928355.1"/>
    <property type="molecule type" value="Genomic_DNA"/>
</dbReference>
<dbReference type="Proteomes" id="UP000551758">
    <property type="component" value="Unassembled WGS sequence"/>
</dbReference>
<name>A0A7J7FJW7_DICBM</name>
<evidence type="ECO:0000313" key="2">
    <source>
        <dbReference type="Proteomes" id="UP000551758"/>
    </source>
</evidence>
<protein>
    <submittedName>
        <fullName evidence="1">Uncharacterized protein</fullName>
    </submittedName>
</protein>